<evidence type="ECO:0000313" key="6">
    <source>
        <dbReference type="Proteomes" id="UP001363151"/>
    </source>
</evidence>
<comment type="similarity">
    <text evidence="1">Belongs to the Gfo/Idh/MocA family.</text>
</comment>
<evidence type="ECO:0000256" key="2">
    <source>
        <dbReference type="ARBA" id="ARBA00023002"/>
    </source>
</evidence>
<dbReference type="Pfam" id="PF22725">
    <property type="entry name" value="GFO_IDH_MocA_C3"/>
    <property type="match status" value="1"/>
</dbReference>
<evidence type="ECO:0000313" key="5">
    <source>
        <dbReference type="EMBL" id="KAK7254619.1"/>
    </source>
</evidence>
<dbReference type="PANTHER" id="PTHR43818:SF11">
    <property type="entry name" value="BCDNA.GH03377"/>
    <property type="match status" value="1"/>
</dbReference>
<dbReference type="Gene3D" id="3.30.360.10">
    <property type="entry name" value="Dihydrodipicolinate Reductase, domain 2"/>
    <property type="match status" value="1"/>
</dbReference>
<keyword evidence="6" id="KW-1185">Reference proteome</keyword>
<dbReference type="InterPro" id="IPR055170">
    <property type="entry name" value="GFO_IDH_MocA-like_dom"/>
</dbReference>
<dbReference type="InterPro" id="IPR036291">
    <property type="entry name" value="NAD(P)-bd_dom_sf"/>
</dbReference>
<dbReference type="SUPFAM" id="SSF51735">
    <property type="entry name" value="NAD(P)-binding Rossmann-fold domains"/>
    <property type="match status" value="1"/>
</dbReference>
<keyword evidence="2" id="KW-0560">Oxidoreductase</keyword>
<evidence type="ECO:0000259" key="4">
    <source>
        <dbReference type="Pfam" id="PF22725"/>
    </source>
</evidence>
<feature type="domain" description="Gfo/Idh/MocA-like oxidoreductase N-terminal" evidence="3">
    <location>
        <begin position="4"/>
        <end position="61"/>
    </location>
</feature>
<gene>
    <name evidence="5" type="ORF">SO694_00010213</name>
</gene>
<dbReference type="Gene3D" id="3.40.50.720">
    <property type="entry name" value="NAD(P)-binding Rossmann-like Domain"/>
    <property type="match status" value="1"/>
</dbReference>
<evidence type="ECO:0000256" key="1">
    <source>
        <dbReference type="ARBA" id="ARBA00010928"/>
    </source>
</evidence>
<organism evidence="5 6">
    <name type="scientific">Aureococcus anophagefferens</name>
    <name type="common">Harmful bloom alga</name>
    <dbReference type="NCBI Taxonomy" id="44056"/>
    <lineage>
        <taxon>Eukaryota</taxon>
        <taxon>Sar</taxon>
        <taxon>Stramenopiles</taxon>
        <taxon>Ochrophyta</taxon>
        <taxon>Pelagophyceae</taxon>
        <taxon>Pelagomonadales</taxon>
        <taxon>Pelagomonadaceae</taxon>
        <taxon>Aureococcus</taxon>
    </lineage>
</organism>
<proteinExistence type="inferred from homology"/>
<accession>A0ABR1GEY1</accession>
<comment type="caution">
    <text evidence="5">The sequence shown here is derived from an EMBL/GenBank/DDBJ whole genome shotgun (WGS) entry which is preliminary data.</text>
</comment>
<evidence type="ECO:0000259" key="3">
    <source>
        <dbReference type="Pfam" id="PF01408"/>
    </source>
</evidence>
<name>A0ABR1GEY1_AURAN</name>
<dbReference type="PANTHER" id="PTHR43818">
    <property type="entry name" value="BCDNA.GH03377"/>
    <property type="match status" value="1"/>
</dbReference>
<dbReference type="Proteomes" id="UP001363151">
    <property type="component" value="Unassembled WGS sequence"/>
</dbReference>
<reference evidence="5 6" key="1">
    <citation type="submission" date="2024-03" db="EMBL/GenBank/DDBJ databases">
        <title>Aureococcus anophagefferens CCMP1851 and Kratosvirus quantuckense: Draft genome of a second virus-susceptible host strain in the model system.</title>
        <authorList>
            <person name="Chase E."/>
            <person name="Truchon A.R."/>
            <person name="Schepens W."/>
            <person name="Wilhelm S.W."/>
        </authorList>
    </citation>
    <scope>NUCLEOTIDE SEQUENCE [LARGE SCALE GENOMIC DNA]</scope>
    <source>
        <strain evidence="5 6">CCMP1851</strain>
    </source>
</reference>
<dbReference type="SUPFAM" id="SSF55347">
    <property type="entry name" value="Glyceraldehyde-3-phosphate dehydrogenase-like, C-terminal domain"/>
    <property type="match status" value="1"/>
</dbReference>
<dbReference type="InterPro" id="IPR050463">
    <property type="entry name" value="Gfo/Idh/MocA_oxidrdct_glycsds"/>
</dbReference>
<dbReference type="EMBL" id="JBBJCI010000023">
    <property type="protein sequence ID" value="KAK7254619.1"/>
    <property type="molecule type" value="Genomic_DNA"/>
</dbReference>
<protein>
    <submittedName>
        <fullName evidence="5">Gfo/Idh/MocA-like oxidoreductase</fullName>
    </submittedName>
</protein>
<feature type="domain" description="GFO/IDH/MocA-like oxidoreductase" evidence="4">
    <location>
        <begin position="72"/>
        <end position="203"/>
    </location>
</feature>
<dbReference type="Pfam" id="PF01408">
    <property type="entry name" value="GFO_IDH_MocA"/>
    <property type="match status" value="1"/>
</dbReference>
<sequence>MAQTVDLVSVVCPTHERKRLTLEAIAAGKDVLVDKPCALDAAEAAAMLAAAEAQGVRHFMDFELRCVPALVEAKRLIADGAIGDVRFVDFRCLGNFGFLEPTNPQFSHWNSKACGGGGFSAVGTHFTDLTRWLLDDEVAAASAIEAPLVEAIAGEKVTADGYCSAQLRLARRSDVGVHLTISARCPGRDFENRLTVVGTRGTFDFDFLDSTLTVSSLGEGAPRVVSDKGNAWSEVGTAGLARKLASGDVTSLGTLFDGLAVQRVTDAVHASAQTGGAWVGVGAAAHDDLTIRAVRERQAAFAKARDWCGAGVRRIAARRANCSSPVHL</sequence>
<dbReference type="InterPro" id="IPR000683">
    <property type="entry name" value="Gfo/Idh/MocA-like_OxRdtase_N"/>
</dbReference>